<dbReference type="InterPro" id="IPR013486">
    <property type="entry name" value="SpoIID/LytB"/>
</dbReference>
<dbReference type="GO" id="GO:0030435">
    <property type="term" value="P:sporulation resulting in formation of a cellular spore"/>
    <property type="evidence" value="ECO:0007669"/>
    <property type="project" value="InterPro"/>
</dbReference>
<name>A0A9D1KWU4_9FIRM</name>
<dbReference type="InterPro" id="IPR013693">
    <property type="entry name" value="SpoIID/LytB_N"/>
</dbReference>
<comment type="caution">
    <text evidence="2">The sequence shown here is derived from an EMBL/GenBank/DDBJ whole genome shotgun (WGS) entry which is preliminary data.</text>
</comment>
<sequence>MGRRRLRLRGILLLFLFLIPSVGTVIYQKEYGFETEESPSGQIAVHIYNGQQEERLSLDDYLKGVIAAQLPADAADEMVKAMAVVDRTYAAYVAGDRMTLDGQWLGQTWLSAKERQKKGWLEEKLDQAVSDTNDCKIYSGEDLILPLYFRLSNGRTRSFEEVWGREAAWLVPVDSLWDKNAPDYVQTVTYSGKQLANILSDSDPSASEWKQITPSMIQIVGKDDSGYVRQIQIGGQTYEGEALRYLLELPSSCFDVLAENDRITFTCYGEGHGVGLSLYGGNAMALEGKDYTEILSYYFTGTEIR</sequence>
<accession>A0A9D1KWU4</accession>
<evidence type="ECO:0000313" key="3">
    <source>
        <dbReference type="Proteomes" id="UP000824164"/>
    </source>
</evidence>
<feature type="domain" description="Sporulation stage II protein D amidase enhancer LytB N-terminal" evidence="1">
    <location>
        <begin position="54"/>
        <end position="134"/>
    </location>
</feature>
<proteinExistence type="predicted"/>
<reference evidence="2" key="1">
    <citation type="submission" date="2020-10" db="EMBL/GenBank/DDBJ databases">
        <authorList>
            <person name="Gilroy R."/>
        </authorList>
    </citation>
    <scope>NUCLEOTIDE SEQUENCE</scope>
    <source>
        <strain evidence="2">CHK187-14744</strain>
    </source>
</reference>
<dbReference type="Proteomes" id="UP000824164">
    <property type="component" value="Unassembled WGS sequence"/>
</dbReference>
<evidence type="ECO:0000259" key="1">
    <source>
        <dbReference type="Pfam" id="PF08486"/>
    </source>
</evidence>
<reference evidence="2" key="2">
    <citation type="journal article" date="2021" name="PeerJ">
        <title>Extensive microbial diversity within the chicken gut microbiome revealed by metagenomics and culture.</title>
        <authorList>
            <person name="Gilroy R."/>
            <person name="Ravi A."/>
            <person name="Getino M."/>
            <person name="Pursley I."/>
            <person name="Horton D.L."/>
            <person name="Alikhan N.F."/>
            <person name="Baker D."/>
            <person name="Gharbi K."/>
            <person name="Hall N."/>
            <person name="Watson M."/>
            <person name="Adriaenssens E.M."/>
            <person name="Foster-Nyarko E."/>
            <person name="Jarju S."/>
            <person name="Secka A."/>
            <person name="Antonio M."/>
            <person name="Oren A."/>
            <person name="Chaudhuri R.R."/>
            <person name="La Ragione R."/>
            <person name="Hildebrand F."/>
            <person name="Pallen M.J."/>
        </authorList>
    </citation>
    <scope>NUCLEOTIDE SEQUENCE</scope>
    <source>
        <strain evidence="2">CHK187-14744</strain>
    </source>
</reference>
<dbReference type="AlphaFoldDB" id="A0A9D1KWU4"/>
<dbReference type="NCBIfam" id="TIGR02669">
    <property type="entry name" value="SpoIID_LytB"/>
    <property type="match status" value="1"/>
</dbReference>
<dbReference type="EMBL" id="DVLT01000038">
    <property type="protein sequence ID" value="HIU02748.1"/>
    <property type="molecule type" value="Genomic_DNA"/>
</dbReference>
<dbReference type="Pfam" id="PF08486">
    <property type="entry name" value="SpoIID"/>
    <property type="match status" value="1"/>
</dbReference>
<gene>
    <name evidence="2" type="ORF">IAB63_05795</name>
</gene>
<evidence type="ECO:0000313" key="2">
    <source>
        <dbReference type="EMBL" id="HIU02748.1"/>
    </source>
</evidence>
<protein>
    <submittedName>
        <fullName evidence="2">SpoIID/LytB domain-containing protein</fullName>
    </submittedName>
</protein>
<organism evidence="2 3">
    <name type="scientific">Candidatus Onthocola gallistercoris</name>
    <dbReference type="NCBI Taxonomy" id="2840876"/>
    <lineage>
        <taxon>Bacteria</taxon>
        <taxon>Bacillati</taxon>
        <taxon>Bacillota</taxon>
        <taxon>Bacilli</taxon>
        <taxon>Candidatus Onthocola</taxon>
    </lineage>
</organism>